<evidence type="ECO:0000256" key="1">
    <source>
        <dbReference type="SAM" id="MobiDB-lite"/>
    </source>
</evidence>
<evidence type="ECO:0000313" key="3">
    <source>
        <dbReference type="EMBL" id="GFC92483.1"/>
    </source>
</evidence>
<evidence type="ECO:0000259" key="2">
    <source>
        <dbReference type="Pfam" id="PF03732"/>
    </source>
</evidence>
<feature type="domain" description="Retrotransposon gag" evidence="2">
    <location>
        <begin position="10"/>
        <end position="72"/>
    </location>
</feature>
<reference evidence="3" key="1">
    <citation type="journal article" date="2019" name="Sci. Rep.">
        <title>Draft genome of Tanacetum cinerariifolium, the natural source of mosquito coil.</title>
        <authorList>
            <person name="Yamashiro T."/>
            <person name="Shiraishi A."/>
            <person name="Satake H."/>
            <person name="Nakayama K."/>
        </authorList>
    </citation>
    <scope>NUCLEOTIDE SEQUENCE</scope>
</reference>
<protein>
    <recommendedName>
        <fullName evidence="2">Retrotransposon gag domain-containing protein</fullName>
    </recommendedName>
</protein>
<proteinExistence type="predicted"/>
<accession>A0A699S583</accession>
<name>A0A699S583_TANCI</name>
<feature type="compositionally biased region" description="Basic and acidic residues" evidence="1">
    <location>
        <begin position="88"/>
        <end position="98"/>
    </location>
</feature>
<feature type="region of interest" description="Disordered" evidence="1">
    <location>
        <begin position="86"/>
        <end position="114"/>
    </location>
</feature>
<organism evidence="3">
    <name type="scientific">Tanacetum cinerariifolium</name>
    <name type="common">Dalmatian daisy</name>
    <name type="synonym">Chrysanthemum cinerariifolium</name>
    <dbReference type="NCBI Taxonomy" id="118510"/>
    <lineage>
        <taxon>Eukaryota</taxon>
        <taxon>Viridiplantae</taxon>
        <taxon>Streptophyta</taxon>
        <taxon>Embryophyta</taxon>
        <taxon>Tracheophyta</taxon>
        <taxon>Spermatophyta</taxon>
        <taxon>Magnoliopsida</taxon>
        <taxon>eudicotyledons</taxon>
        <taxon>Gunneridae</taxon>
        <taxon>Pentapetalae</taxon>
        <taxon>asterids</taxon>
        <taxon>campanulids</taxon>
        <taxon>Asterales</taxon>
        <taxon>Asteraceae</taxon>
        <taxon>Asteroideae</taxon>
        <taxon>Anthemideae</taxon>
        <taxon>Anthemidinae</taxon>
        <taxon>Tanacetum</taxon>
    </lineage>
</organism>
<feature type="compositionally biased region" description="Low complexity" evidence="1">
    <location>
        <begin position="102"/>
        <end position="114"/>
    </location>
</feature>
<comment type="caution">
    <text evidence="3">The sequence shown here is derived from an EMBL/GenBank/DDBJ whole genome shotgun (WGS) entry which is preliminary data.</text>
</comment>
<feature type="non-terminal residue" evidence="3">
    <location>
        <position position="1"/>
    </location>
</feature>
<gene>
    <name evidence="3" type="ORF">Tci_864453</name>
</gene>
<dbReference type="AlphaFoldDB" id="A0A699S583"/>
<dbReference type="Pfam" id="PF03732">
    <property type="entry name" value="Retrotrans_gag"/>
    <property type="match status" value="1"/>
</dbReference>
<dbReference type="InterPro" id="IPR005162">
    <property type="entry name" value="Retrotrans_gag_dom"/>
</dbReference>
<dbReference type="EMBL" id="BKCJ011137814">
    <property type="protein sequence ID" value="GFC92483.1"/>
    <property type="molecule type" value="Genomic_DNA"/>
</dbReference>
<sequence>SLGIDAANQILWTKFKRMMTDEYCLRNELQRMEQKFWNLTVKGDDIKGYTNRFHELAALYPSMVTLKYKKIESLMDQALRFKATRSGEANKRKWEDYQSGRNNNNNNHNNTHHQ</sequence>